<protein>
    <submittedName>
        <fullName evidence="2">Putative thiamin pyrophosphokinase-related protein</fullName>
    </submittedName>
</protein>
<dbReference type="FunFam" id="3.90.79.10:FF:000019">
    <property type="entry name" value="Thiamin pyrophosphokinase, putative"/>
    <property type="match status" value="1"/>
</dbReference>
<evidence type="ECO:0000313" key="2">
    <source>
        <dbReference type="EMBL" id="KKY27739.1"/>
    </source>
</evidence>
<dbReference type="PANTHER" id="PTHR13622:SF8">
    <property type="entry name" value="THIAMIN PYROPHOSPHOKINASE 1"/>
    <property type="match status" value="1"/>
</dbReference>
<dbReference type="PANTHER" id="PTHR13622">
    <property type="entry name" value="THIAMIN PYROPHOSPHOKINASE"/>
    <property type="match status" value="1"/>
</dbReference>
<dbReference type="GO" id="GO:0016301">
    <property type="term" value="F:kinase activity"/>
    <property type="evidence" value="ECO:0007669"/>
    <property type="project" value="UniProtKB-KW"/>
</dbReference>
<comment type="caution">
    <text evidence="2">The sequence shown here is derived from an EMBL/GenBank/DDBJ whole genome shotgun (WGS) entry which is preliminary data.</text>
</comment>
<reference evidence="2 3" key="2">
    <citation type="submission" date="2015-05" db="EMBL/GenBank/DDBJ databases">
        <authorList>
            <person name="Morales-Cruz A."/>
            <person name="Amrine K.C."/>
            <person name="Cantu D."/>
        </authorList>
    </citation>
    <scope>NUCLEOTIDE SEQUENCE [LARGE SCALE GENOMIC DNA]</scope>
    <source>
        <strain evidence="2">UCRPC4</strain>
    </source>
</reference>
<dbReference type="Pfam" id="PF00293">
    <property type="entry name" value="NUDIX"/>
    <property type="match status" value="1"/>
</dbReference>
<dbReference type="AlphaFoldDB" id="A0A0G2F027"/>
<accession>A0A0G2F027</accession>
<dbReference type="Proteomes" id="UP000053317">
    <property type="component" value="Unassembled WGS sequence"/>
</dbReference>
<reference evidence="2 3" key="1">
    <citation type="submission" date="2015-05" db="EMBL/GenBank/DDBJ databases">
        <title>Distinctive expansion of gene families associated with plant cell wall degradation and secondary metabolism in the genomes of grapevine trunk pathogens.</title>
        <authorList>
            <person name="Lawrence D.P."/>
            <person name="Travadon R."/>
            <person name="Rolshausen P.E."/>
            <person name="Baumgartner K."/>
        </authorList>
    </citation>
    <scope>NUCLEOTIDE SEQUENCE [LARGE SCALE GENOMIC DNA]</scope>
    <source>
        <strain evidence="2">UCRPC4</strain>
    </source>
</reference>
<dbReference type="CDD" id="cd03676">
    <property type="entry name" value="NUDIX_Tnr3_like"/>
    <property type="match status" value="1"/>
</dbReference>
<dbReference type="EMBL" id="LCWF01000022">
    <property type="protein sequence ID" value="KKY27739.1"/>
    <property type="molecule type" value="Genomic_DNA"/>
</dbReference>
<name>A0A0G2F027_PHACM</name>
<dbReference type="Gene3D" id="3.90.79.10">
    <property type="entry name" value="Nucleoside Triphosphate Pyrophosphohydrolase"/>
    <property type="match status" value="1"/>
</dbReference>
<evidence type="ECO:0000259" key="1">
    <source>
        <dbReference type="PROSITE" id="PS51462"/>
    </source>
</evidence>
<keyword evidence="2" id="KW-0808">Transferase</keyword>
<dbReference type="InterPro" id="IPR000086">
    <property type="entry name" value="NUDIX_hydrolase_dom"/>
</dbReference>
<dbReference type="PROSITE" id="PS51462">
    <property type="entry name" value="NUDIX"/>
    <property type="match status" value="1"/>
</dbReference>
<sequence length="314" mass="35283">MARKTNLDLINECDSFPYPSIGPEEYHAVVSGFHKFKIAQCDAILGYIPSWAVDRVTWSGDWDIDHSSKTVTLHASETGNLDEAFAKQALLERSKGTFKVLLGWRNELYGVYGPDKKLLMSMERAASPLFGINTFGVHMTAYYVEGGKMKVWVPRRAATKSTYGGMLDNTVAGGISVGENPFESLVRESQEEASLPEDIVRKRAKAVGTVTYIHIRDSRAGGETGLFQPECQYVYDLELPATVVPKPQDDEVESFSVMDVEEIQERMAAGEFKPNCAVIMLDFFVRHGILREDNEMDYVEIVSRLHRRLEFPIP</sequence>
<dbReference type="GO" id="GO:0044715">
    <property type="term" value="F:8-oxo-dGDP phosphatase activity"/>
    <property type="evidence" value="ECO:0007669"/>
    <property type="project" value="UniProtKB-ARBA"/>
</dbReference>
<dbReference type="OrthoDB" id="10261522at2759"/>
<keyword evidence="3" id="KW-1185">Reference proteome</keyword>
<dbReference type="InterPro" id="IPR015797">
    <property type="entry name" value="NUDIX_hydrolase-like_dom_sf"/>
</dbReference>
<evidence type="ECO:0000313" key="3">
    <source>
        <dbReference type="Proteomes" id="UP000053317"/>
    </source>
</evidence>
<dbReference type="Pfam" id="PF15916">
    <property type="entry name" value="DUF4743"/>
    <property type="match status" value="1"/>
</dbReference>
<proteinExistence type="predicted"/>
<feature type="domain" description="Nudix hydrolase" evidence="1">
    <location>
        <begin position="122"/>
        <end position="280"/>
    </location>
</feature>
<gene>
    <name evidence="2" type="ORF">UCRPC4_g00973</name>
</gene>
<keyword evidence="2" id="KW-0418">Kinase</keyword>
<dbReference type="SUPFAM" id="SSF55811">
    <property type="entry name" value="Nudix"/>
    <property type="match status" value="1"/>
</dbReference>
<organism evidence="2 3">
    <name type="scientific">Phaeomoniella chlamydospora</name>
    <name type="common">Phaeoacremonium chlamydosporum</name>
    <dbReference type="NCBI Taxonomy" id="158046"/>
    <lineage>
        <taxon>Eukaryota</taxon>
        <taxon>Fungi</taxon>
        <taxon>Dikarya</taxon>
        <taxon>Ascomycota</taxon>
        <taxon>Pezizomycotina</taxon>
        <taxon>Eurotiomycetes</taxon>
        <taxon>Chaetothyriomycetidae</taxon>
        <taxon>Phaeomoniellales</taxon>
        <taxon>Phaeomoniellaceae</taxon>
        <taxon>Phaeomoniella</taxon>
    </lineage>
</organism>
<dbReference type="InterPro" id="IPR031804">
    <property type="entry name" value="DUF4743"/>
</dbReference>